<dbReference type="AlphaFoldDB" id="A0A1L9T9S4"/>
<dbReference type="InterPro" id="IPR023186">
    <property type="entry name" value="IUNH"/>
</dbReference>
<evidence type="ECO:0000259" key="4">
    <source>
        <dbReference type="Pfam" id="PF01156"/>
    </source>
</evidence>
<evidence type="ECO:0000256" key="1">
    <source>
        <dbReference type="ARBA" id="ARBA00009176"/>
    </source>
</evidence>
<dbReference type="InterPro" id="IPR036452">
    <property type="entry name" value="Ribo_hydro-like"/>
</dbReference>
<dbReference type="GO" id="GO:0006152">
    <property type="term" value="P:purine nucleoside catabolic process"/>
    <property type="evidence" value="ECO:0007669"/>
    <property type="project" value="TreeGrafter"/>
</dbReference>
<dbReference type="RefSeq" id="XP_040699972.1">
    <property type="nucleotide sequence ID" value="XM_040849831.1"/>
</dbReference>
<dbReference type="GO" id="GO:0008477">
    <property type="term" value="F:purine nucleosidase activity"/>
    <property type="evidence" value="ECO:0007669"/>
    <property type="project" value="TreeGrafter"/>
</dbReference>
<dbReference type="InterPro" id="IPR001910">
    <property type="entry name" value="Inosine/uridine_hydrolase_dom"/>
</dbReference>
<dbReference type="VEuPathDB" id="FungiDB:ASPSYDRAFT_60250"/>
<dbReference type="Gene3D" id="3.90.245.10">
    <property type="entry name" value="Ribonucleoside hydrolase-like"/>
    <property type="match status" value="1"/>
</dbReference>
<sequence length="386" mass="41225">MASSQVPVWLDCDPGHDDAFAILLAAYHPNIKLLGITSVFGNASIENTTRNAAALLTAMGKHNDIPLYVGHGKPLDRPALHAPTEIHGASGLDGTDLLPTPLCAPSSEPGVDAMAAALKAQPPGTAWIVATGALTNVGALFRKYPELVAHVRGLSLMGGAIGAGFSDAPLGKSNVQQDCAGNWTQWAEFNILVDPEAAADVFHNKEIAKKTIIAPLDLTHQVRATPDVKDLLLYGKSGKSGANGEAGKSTLRKLLVELLYFFSKTYADVFGIADGPPLHDPIAVAAVLGGIPGSIPFFQWDATRSQSPQHRERFEVTVITDGLFEEAEQKQTGRTIAKKCPIGEEGVTIPRGLDVPKFWTVIEDCLERADDANKVFESRERETARI</sequence>
<keyword evidence="6" id="KW-1185">Reference proteome</keyword>
<dbReference type="PANTHER" id="PTHR12304:SF4">
    <property type="entry name" value="URIDINE NUCLEOSIDASE"/>
    <property type="match status" value="1"/>
</dbReference>
<accession>A0A1L9T9S4</accession>
<feature type="domain" description="Inosine/uridine-preferring nucleoside hydrolase" evidence="4">
    <location>
        <begin position="8"/>
        <end position="359"/>
    </location>
</feature>
<organism evidence="5 6">
    <name type="scientific">Aspergillus sydowii CBS 593.65</name>
    <dbReference type="NCBI Taxonomy" id="1036612"/>
    <lineage>
        <taxon>Eukaryota</taxon>
        <taxon>Fungi</taxon>
        <taxon>Dikarya</taxon>
        <taxon>Ascomycota</taxon>
        <taxon>Pezizomycotina</taxon>
        <taxon>Eurotiomycetes</taxon>
        <taxon>Eurotiomycetidae</taxon>
        <taxon>Eurotiales</taxon>
        <taxon>Aspergillaceae</taxon>
        <taxon>Aspergillus</taxon>
        <taxon>Aspergillus subgen. Nidulantes</taxon>
    </lineage>
</organism>
<reference evidence="6" key="1">
    <citation type="journal article" date="2017" name="Genome Biol.">
        <title>Comparative genomics reveals high biological diversity and specific adaptations in the industrially and medically important fungal genus Aspergillus.</title>
        <authorList>
            <person name="de Vries R.P."/>
            <person name="Riley R."/>
            <person name="Wiebenga A."/>
            <person name="Aguilar-Osorio G."/>
            <person name="Amillis S."/>
            <person name="Uchima C.A."/>
            <person name="Anderluh G."/>
            <person name="Asadollahi M."/>
            <person name="Askin M."/>
            <person name="Barry K."/>
            <person name="Battaglia E."/>
            <person name="Bayram O."/>
            <person name="Benocci T."/>
            <person name="Braus-Stromeyer S.A."/>
            <person name="Caldana C."/>
            <person name="Canovas D."/>
            <person name="Cerqueira G.C."/>
            <person name="Chen F."/>
            <person name="Chen W."/>
            <person name="Choi C."/>
            <person name="Clum A."/>
            <person name="Dos Santos R.A."/>
            <person name="Damasio A.R."/>
            <person name="Diallinas G."/>
            <person name="Emri T."/>
            <person name="Fekete E."/>
            <person name="Flipphi M."/>
            <person name="Freyberg S."/>
            <person name="Gallo A."/>
            <person name="Gournas C."/>
            <person name="Habgood R."/>
            <person name="Hainaut M."/>
            <person name="Harispe M.L."/>
            <person name="Henrissat B."/>
            <person name="Hilden K.S."/>
            <person name="Hope R."/>
            <person name="Hossain A."/>
            <person name="Karabika E."/>
            <person name="Karaffa L."/>
            <person name="Karanyi Z."/>
            <person name="Krasevec N."/>
            <person name="Kuo A."/>
            <person name="Kusch H."/>
            <person name="LaButti K."/>
            <person name="Lagendijk E.L."/>
            <person name="Lapidus A."/>
            <person name="Levasseur A."/>
            <person name="Lindquist E."/>
            <person name="Lipzen A."/>
            <person name="Logrieco A.F."/>
            <person name="MacCabe A."/>
            <person name="Maekelae M.R."/>
            <person name="Malavazi I."/>
            <person name="Melin P."/>
            <person name="Meyer V."/>
            <person name="Mielnichuk N."/>
            <person name="Miskei M."/>
            <person name="Molnar A.P."/>
            <person name="Mule G."/>
            <person name="Ngan C.Y."/>
            <person name="Orejas M."/>
            <person name="Orosz E."/>
            <person name="Ouedraogo J.P."/>
            <person name="Overkamp K.M."/>
            <person name="Park H.-S."/>
            <person name="Perrone G."/>
            <person name="Piumi F."/>
            <person name="Punt P.J."/>
            <person name="Ram A.F."/>
            <person name="Ramon A."/>
            <person name="Rauscher S."/>
            <person name="Record E."/>
            <person name="Riano-Pachon D.M."/>
            <person name="Robert V."/>
            <person name="Roehrig J."/>
            <person name="Ruller R."/>
            <person name="Salamov A."/>
            <person name="Salih N.S."/>
            <person name="Samson R.A."/>
            <person name="Sandor E."/>
            <person name="Sanguinetti M."/>
            <person name="Schuetze T."/>
            <person name="Sepcic K."/>
            <person name="Shelest E."/>
            <person name="Sherlock G."/>
            <person name="Sophianopoulou V."/>
            <person name="Squina F.M."/>
            <person name="Sun H."/>
            <person name="Susca A."/>
            <person name="Todd R.B."/>
            <person name="Tsang A."/>
            <person name="Unkles S.E."/>
            <person name="van de Wiele N."/>
            <person name="van Rossen-Uffink D."/>
            <person name="Oliveira J.V."/>
            <person name="Vesth T.C."/>
            <person name="Visser J."/>
            <person name="Yu J.-H."/>
            <person name="Zhou M."/>
            <person name="Andersen M.R."/>
            <person name="Archer D.B."/>
            <person name="Baker S.E."/>
            <person name="Benoit I."/>
            <person name="Brakhage A.A."/>
            <person name="Braus G.H."/>
            <person name="Fischer R."/>
            <person name="Frisvad J.C."/>
            <person name="Goldman G.H."/>
            <person name="Houbraken J."/>
            <person name="Oakley B."/>
            <person name="Pocsi I."/>
            <person name="Scazzocchio C."/>
            <person name="Seiboth B."/>
            <person name="vanKuyk P.A."/>
            <person name="Wortman J."/>
            <person name="Dyer P.S."/>
            <person name="Grigoriev I.V."/>
        </authorList>
    </citation>
    <scope>NUCLEOTIDE SEQUENCE [LARGE SCALE GENOMIC DNA]</scope>
    <source>
        <strain evidence="6">CBS 593.65</strain>
    </source>
</reference>
<name>A0A1L9T9S4_9EURO</name>
<comment type="similarity">
    <text evidence="1">Belongs to the IUNH family.</text>
</comment>
<evidence type="ECO:0000313" key="6">
    <source>
        <dbReference type="Proteomes" id="UP000184356"/>
    </source>
</evidence>
<keyword evidence="2" id="KW-0378">Hydrolase</keyword>
<dbReference type="GO" id="GO:0005829">
    <property type="term" value="C:cytosol"/>
    <property type="evidence" value="ECO:0007669"/>
    <property type="project" value="TreeGrafter"/>
</dbReference>
<protein>
    <recommendedName>
        <fullName evidence="4">Inosine/uridine-preferring nucleoside hydrolase domain-containing protein</fullName>
    </recommendedName>
</protein>
<dbReference type="PANTHER" id="PTHR12304">
    <property type="entry name" value="INOSINE-URIDINE PREFERRING NUCLEOSIDE HYDROLASE"/>
    <property type="match status" value="1"/>
</dbReference>
<keyword evidence="3" id="KW-0326">Glycosidase</keyword>
<evidence type="ECO:0000256" key="3">
    <source>
        <dbReference type="ARBA" id="ARBA00023295"/>
    </source>
</evidence>
<proteinExistence type="inferred from homology"/>
<dbReference type="Proteomes" id="UP000184356">
    <property type="component" value="Unassembled WGS sequence"/>
</dbReference>
<dbReference type="OrthoDB" id="432381at2759"/>
<evidence type="ECO:0000313" key="5">
    <source>
        <dbReference type="EMBL" id="OJJ56166.1"/>
    </source>
</evidence>
<dbReference type="Pfam" id="PF01156">
    <property type="entry name" value="IU_nuc_hydro"/>
    <property type="match status" value="1"/>
</dbReference>
<dbReference type="SUPFAM" id="SSF53590">
    <property type="entry name" value="Nucleoside hydrolase"/>
    <property type="match status" value="1"/>
</dbReference>
<gene>
    <name evidence="5" type="ORF">ASPSYDRAFT_60250</name>
</gene>
<evidence type="ECO:0000256" key="2">
    <source>
        <dbReference type="ARBA" id="ARBA00022801"/>
    </source>
</evidence>
<dbReference type="EMBL" id="KV878591">
    <property type="protein sequence ID" value="OJJ56166.1"/>
    <property type="molecule type" value="Genomic_DNA"/>
</dbReference>
<dbReference type="GeneID" id="63765904"/>
<dbReference type="STRING" id="1036612.A0A1L9T9S4"/>
<dbReference type="CDD" id="cd02651">
    <property type="entry name" value="nuc_hydro_IU_UC_XIUA"/>
    <property type="match status" value="1"/>
</dbReference>